<keyword evidence="1" id="KW-1133">Transmembrane helix</keyword>
<proteinExistence type="predicted"/>
<dbReference type="AlphaFoldDB" id="A0A0U1LTI8"/>
<evidence type="ECO:0000256" key="2">
    <source>
        <dbReference type="SAM" id="SignalP"/>
    </source>
</evidence>
<dbReference type="GO" id="GO:0006506">
    <property type="term" value="P:GPI anchor biosynthetic process"/>
    <property type="evidence" value="ECO:0007669"/>
    <property type="project" value="TreeGrafter"/>
</dbReference>
<dbReference type="InterPro" id="IPR019433">
    <property type="entry name" value="GPI_ManTrfase_II_coact_Pga1"/>
</dbReference>
<organism evidence="3 4">
    <name type="scientific">Talaromyces islandicus</name>
    <name type="common">Penicillium islandicum</name>
    <dbReference type="NCBI Taxonomy" id="28573"/>
    <lineage>
        <taxon>Eukaryota</taxon>
        <taxon>Fungi</taxon>
        <taxon>Dikarya</taxon>
        <taxon>Ascomycota</taxon>
        <taxon>Pezizomycotina</taxon>
        <taxon>Eurotiomycetes</taxon>
        <taxon>Eurotiomycetidae</taxon>
        <taxon>Eurotiales</taxon>
        <taxon>Trichocomaceae</taxon>
        <taxon>Talaromyces</taxon>
        <taxon>Talaromyces sect. Islandici</taxon>
    </lineage>
</organism>
<keyword evidence="1" id="KW-0472">Membrane</keyword>
<keyword evidence="1" id="KW-0812">Transmembrane</keyword>
<evidence type="ECO:0000313" key="3">
    <source>
        <dbReference type="EMBL" id="CRG86729.1"/>
    </source>
</evidence>
<dbReference type="EMBL" id="CVMT01000003">
    <property type="protein sequence ID" value="CRG86729.1"/>
    <property type="molecule type" value="Genomic_DNA"/>
</dbReference>
<feature type="transmembrane region" description="Helical" evidence="1">
    <location>
        <begin position="211"/>
        <end position="233"/>
    </location>
</feature>
<evidence type="ECO:0000256" key="1">
    <source>
        <dbReference type="SAM" id="Phobius"/>
    </source>
</evidence>
<dbReference type="PANTHER" id="PTHR28022">
    <property type="entry name" value="GPI MANNOSYLTRANSFERASE 2 SUBUNIT PGA1"/>
    <property type="match status" value="1"/>
</dbReference>
<feature type="chain" id="PRO_5006711230" evidence="2">
    <location>
        <begin position="27"/>
        <end position="265"/>
    </location>
</feature>
<dbReference type="GO" id="GO:0005789">
    <property type="term" value="C:endoplasmic reticulum membrane"/>
    <property type="evidence" value="ECO:0007669"/>
    <property type="project" value="TreeGrafter"/>
</dbReference>
<name>A0A0U1LTI8_TALIS</name>
<dbReference type="OMA" id="EVRVCWL"/>
<dbReference type="Proteomes" id="UP000054383">
    <property type="component" value="Unassembled WGS sequence"/>
</dbReference>
<dbReference type="OrthoDB" id="3360032at2759"/>
<reference evidence="3 4" key="1">
    <citation type="submission" date="2015-04" db="EMBL/GenBank/DDBJ databases">
        <authorList>
            <person name="Syromyatnikov M.Y."/>
            <person name="Popov V.N."/>
        </authorList>
    </citation>
    <scope>NUCLEOTIDE SEQUENCE [LARGE SCALE GENOMIC DNA]</scope>
    <source>
        <strain evidence="3">WF-38-12</strain>
    </source>
</reference>
<dbReference type="GO" id="GO:0031501">
    <property type="term" value="C:mannosyltransferase complex"/>
    <property type="evidence" value="ECO:0007669"/>
    <property type="project" value="TreeGrafter"/>
</dbReference>
<keyword evidence="2" id="KW-0732">Signal</keyword>
<keyword evidence="4" id="KW-1185">Reference proteome</keyword>
<protein>
    <submittedName>
        <fullName evidence="3">Uncharacterized protein</fullName>
    </submittedName>
</protein>
<feature type="signal peptide" evidence="2">
    <location>
        <begin position="1"/>
        <end position="26"/>
    </location>
</feature>
<accession>A0A0U1LTI8</accession>
<evidence type="ECO:0000313" key="4">
    <source>
        <dbReference type="Proteomes" id="UP000054383"/>
    </source>
</evidence>
<dbReference type="GO" id="GO:0000030">
    <property type="term" value="F:mannosyltransferase activity"/>
    <property type="evidence" value="ECO:0007669"/>
    <property type="project" value="TreeGrafter"/>
</dbReference>
<dbReference type="PANTHER" id="PTHR28022:SF1">
    <property type="entry name" value="GPI MANNOSYLTRANSFERASE 2 SUBUNIT PGA1"/>
    <property type="match status" value="1"/>
</dbReference>
<gene>
    <name evidence="3" type="ORF">PISL3812_03740</name>
</gene>
<sequence>MYIPRQLALAAHLLTTSLLYAQPAAANVEKTIFVAPPREPVPAESPDFDDLGLERLSPEEFKLRVNLNASFPTQQLPHGTESWFFLEDLNPGQRYEVRVCWLATQPTAFTLDTYSLSETLSNQELLSSLAKFSETLLTSAPSKSLLKASNDKDYLYPPKTPASETESVLFLRILAAADYYTSNSTLMESVQPVKADIILDPFLLNVFPRSLVPTVIYVLPVAVVVYFIATYIAKTLSVAVTAAIDCQDGDGGSKVKNQKEVKKDR</sequence>